<dbReference type="InParanoid" id="A0A0C3P0S5"/>
<feature type="non-terminal residue" evidence="1">
    <location>
        <position position="1"/>
    </location>
</feature>
<proteinExistence type="predicted"/>
<dbReference type="HOGENOM" id="CLU_092523_0_0_1"/>
<accession>A0A0C3P0S5</accession>
<evidence type="ECO:0000313" key="1">
    <source>
        <dbReference type="EMBL" id="KIO00944.1"/>
    </source>
</evidence>
<dbReference type="AlphaFoldDB" id="A0A0C3P0S5"/>
<name>A0A0C3P0S5_PISTI</name>
<dbReference type="OrthoDB" id="5599163at2759"/>
<sequence length="176" mass="20337">TATTISPLTISVLHSTYQLDPIYHVLKCKPVARKVRLVPTSMPAEFWVEHWEAKDPLTNLPVLPTHPPPFVPARFLWPMELDLVWWLVREQEDAFAWDASERGTFQEDMFLPLKIAMLAHKPWIEQNIPIPPAIFHEVINIIKEKISAGVYKLSTLSYHSKWFCIVKKDGKSLCLI</sequence>
<dbReference type="Proteomes" id="UP000054217">
    <property type="component" value="Unassembled WGS sequence"/>
</dbReference>
<protein>
    <submittedName>
        <fullName evidence="1">Uncharacterized protein</fullName>
    </submittedName>
</protein>
<reference evidence="1 2" key="1">
    <citation type="submission" date="2014-04" db="EMBL/GenBank/DDBJ databases">
        <authorList>
            <consortium name="DOE Joint Genome Institute"/>
            <person name="Kuo A."/>
            <person name="Kohler A."/>
            <person name="Costa M.D."/>
            <person name="Nagy L.G."/>
            <person name="Floudas D."/>
            <person name="Copeland A."/>
            <person name="Barry K.W."/>
            <person name="Cichocki N."/>
            <person name="Veneault-Fourrey C."/>
            <person name="LaButti K."/>
            <person name="Lindquist E.A."/>
            <person name="Lipzen A."/>
            <person name="Lundell T."/>
            <person name="Morin E."/>
            <person name="Murat C."/>
            <person name="Sun H."/>
            <person name="Tunlid A."/>
            <person name="Henrissat B."/>
            <person name="Grigoriev I.V."/>
            <person name="Hibbett D.S."/>
            <person name="Martin F."/>
            <person name="Nordberg H.P."/>
            <person name="Cantor M.N."/>
            <person name="Hua S.X."/>
        </authorList>
    </citation>
    <scope>NUCLEOTIDE SEQUENCE [LARGE SCALE GENOMIC DNA]</scope>
    <source>
        <strain evidence="1 2">Marx 270</strain>
    </source>
</reference>
<evidence type="ECO:0000313" key="2">
    <source>
        <dbReference type="Proteomes" id="UP000054217"/>
    </source>
</evidence>
<gene>
    <name evidence="1" type="ORF">M404DRAFT_111728</name>
</gene>
<dbReference type="EMBL" id="KN831992">
    <property type="protein sequence ID" value="KIO00944.1"/>
    <property type="molecule type" value="Genomic_DNA"/>
</dbReference>
<reference evidence="2" key="2">
    <citation type="submission" date="2015-01" db="EMBL/GenBank/DDBJ databases">
        <title>Evolutionary Origins and Diversification of the Mycorrhizal Mutualists.</title>
        <authorList>
            <consortium name="DOE Joint Genome Institute"/>
            <consortium name="Mycorrhizal Genomics Consortium"/>
            <person name="Kohler A."/>
            <person name="Kuo A."/>
            <person name="Nagy L.G."/>
            <person name="Floudas D."/>
            <person name="Copeland A."/>
            <person name="Barry K.W."/>
            <person name="Cichocki N."/>
            <person name="Veneault-Fourrey C."/>
            <person name="LaButti K."/>
            <person name="Lindquist E.A."/>
            <person name="Lipzen A."/>
            <person name="Lundell T."/>
            <person name="Morin E."/>
            <person name="Murat C."/>
            <person name="Riley R."/>
            <person name="Ohm R."/>
            <person name="Sun H."/>
            <person name="Tunlid A."/>
            <person name="Henrissat B."/>
            <person name="Grigoriev I.V."/>
            <person name="Hibbett D.S."/>
            <person name="Martin F."/>
        </authorList>
    </citation>
    <scope>NUCLEOTIDE SEQUENCE [LARGE SCALE GENOMIC DNA]</scope>
    <source>
        <strain evidence="2">Marx 270</strain>
    </source>
</reference>
<organism evidence="1 2">
    <name type="scientific">Pisolithus tinctorius Marx 270</name>
    <dbReference type="NCBI Taxonomy" id="870435"/>
    <lineage>
        <taxon>Eukaryota</taxon>
        <taxon>Fungi</taxon>
        <taxon>Dikarya</taxon>
        <taxon>Basidiomycota</taxon>
        <taxon>Agaricomycotina</taxon>
        <taxon>Agaricomycetes</taxon>
        <taxon>Agaricomycetidae</taxon>
        <taxon>Boletales</taxon>
        <taxon>Sclerodermatineae</taxon>
        <taxon>Pisolithaceae</taxon>
        <taxon>Pisolithus</taxon>
    </lineage>
</organism>
<keyword evidence="2" id="KW-1185">Reference proteome</keyword>
<feature type="non-terminal residue" evidence="1">
    <location>
        <position position="176"/>
    </location>
</feature>